<keyword evidence="1" id="KW-1133">Transmembrane helix</keyword>
<accession>A0A511UYP3</accession>
<gene>
    <name evidence="2" type="ORF">CQU01_20050</name>
</gene>
<dbReference type="EMBL" id="BJXW01000022">
    <property type="protein sequence ID" value="GEN31767.1"/>
    <property type="molecule type" value="Genomic_DNA"/>
</dbReference>
<name>A0A511UYP3_9BACI</name>
<protein>
    <submittedName>
        <fullName evidence="2">Uncharacterized protein</fullName>
    </submittedName>
</protein>
<feature type="transmembrane region" description="Helical" evidence="1">
    <location>
        <begin position="58"/>
        <end position="76"/>
    </location>
</feature>
<dbReference type="Proteomes" id="UP000321491">
    <property type="component" value="Unassembled WGS sequence"/>
</dbReference>
<evidence type="ECO:0000313" key="3">
    <source>
        <dbReference type="Proteomes" id="UP000321491"/>
    </source>
</evidence>
<comment type="caution">
    <text evidence="2">The sequence shown here is derived from an EMBL/GenBank/DDBJ whole genome shotgun (WGS) entry which is preliminary data.</text>
</comment>
<dbReference type="AlphaFoldDB" id="A0A511UYP3"/>
<sequence>MNSRITYTFLYVLYFFITNAAISAIIKWKVVSYIILKVSSSILISVSYECVCFDSDPILTASLLFEMHVIINLIFLEKVGLFRIIF</sequence>
<keyword evidence="1" id="KW-0812">Transmembrane</keyword>
<keyword evidence="3" id="KW-1185">Reference proteome</keyword>
<proteinExistence type="predicted"/>
<feature type="transmembrane region" description="Helical" evidence="1">
    <location>
        <begin position="7"/>
        <end position="26"/>
    </location>
</feature>
<reference evidence="2 3" key="1">
    <citation type="submission" date="2019-07" db="EMBL/GenBank/DDBJ databases">
        <title>Whole genome shotgun sequence of Cerasibacillus quisquiliarum NBRC 102429.</title>
        <authorList>
            <person name="Hosoyama A."/>
            <person name="Uohara A."/>
            <person name="Ohji S."/>
            <person name="Ichikawa N."/>
        </authorList>
    </citation>
    <scope>NUCLEOTIDE SEQUENCE [LARGE SCALE GENOMIC DNA]</scope>
    <source>
        <strain evidence="2 3">NBRC 102429</strain>
    </source>
</reference>
<evidence type="ECO:0000256" key="1">
    <source>
        <dbReference type="SAM" id="Phobius"/>
    </source>
</evidence>
<organism evidence="2 3">
    <name type="scientific">Cerasibacillus quisquiliarum</name>
    <dbReference type="NCBI Taxonomy" id="227865"/>
    <lineage>
        <taxon>Bacteria</taxon>
        <taxon>Bacillati</taxon>
        <taxon>Bacillota</taxon>
        <taxon>Bacilli</taxon>
        <taxon>Bacillales</taxon>
        <taxon>Bacillaceae</taxon>
        <taxon>Cerasibacillus</taxon>
    </lineage>
</organism>
<evidence type="ECO:0000313" key="2">
    <source>
        <dbReference type="EMBL" id="GEN31767.1"/>
    </source>
</evidence>
<keyword evidence="1" id="KW-0472">Membrane</keyword>